<name>A0A0S2IVJ4_LEPBO</name>
<evidence type="ECO:0000313" key="1">
    <source>
        <dbReference type="EMBL" id="ALO27676.1"/>
    </source>
</evidence>
<dbReference type="EMBL" id="CP012029">
    <property type="protein sequence ID" value="ALO27676.1"/>
    <property type="molecule type" value="Genomic_DNA"/>
</dbReference>
<organism evidence="1">
    <name type="scientific">Leptospira borgpetersenii serovar Ballum</name>
    <dbReference type="NCBI Taxonomy" id="280505"/>
    <lineage>
        <taxon>Bacteria</taxon>
        <taxon>Pseudomonadati</taxon>
        <taxon>Spirochaetota</taxon>
        <taxon>Spirochaetia</taxon>
        <taxon>Leptospirales</taxon>
        <taxon>Leptospiraceae</taxon>
        <taxon>Leptospira</taxon>
    </lineage>
</organism>
<protein>
    <submittedName>
        <fullName evidence="1">Uncharacterized protein</fullName>
    </submittedName>
</protein>
<dbReference type="AlphaFoldDB" id="A0A0S2IVJ4"/>
<sequence length="38" mass="4624">MMTTKKNIQTKNLSSQKLRMWKLLRKSSIKQKKLFENL</sequence>
<reference evidence="1 2" key="1">
    <citation type="journal article" date="2015" name="PLoS Negl. Trop. Dis.">
        <title>Distribution of Plasmids in Distinct Leptospira Pathogenic Species.</title>
        <authorList>
            <person name="Wang Y."/>
            <person name="Zhuang X."/>
            <person name="Zhong Y."/>
            <person name="Zhang C."/>
            <person name="Zhang Y."/>
            <person name="Zeng L."/>
            <person name="Zhu Y."/>
            <person name="He P."/>
            <person name="Dong K."/>
            <person name="Pal U."/>
            <person name="Guo X."/>
            <person name="Qin J."/>
        </authorList>
    </citation>
    <scope>NUCLEOTIDE SEQUENCE [LARGE SCALE GENOMIC DNA]</scope>
    <source>
        <strain evidence="1 2">56604</strain>
    </source>
</reference>
<gene>
    <name evidence="1" type="ORF">LBBP_03486</name>
</gene>
<dbReference type="PATRIC" id="fig|280505.15.peg.3399"/>
<evidence type="ECO:0000313" key="2">
    <source>
        <dbReference type="Proteomes" id="UP000058857"/>
    </source>
</evidence>
<accession>A0A0S2IVJ4</accession>
<dbReference type="Proteomes" id="UP000058857">
    <property type="component" value="Chromosome 1"/>
</dbReference>
<proteinExistence type="predicted"/>